<protein>
    <submittedName>
        <fullName evidence="1">Uncharacterized protein</fullName>
    </submittedName>
</protein>
<name>A0ACB7S1J2_HYAAI</name>
<proteinExistence type="predicted"/>
<accession>A0ACB7S1J2</accession>
<sequence length="799" mass="83642">MVPALPENPYRVIYDDYPRFSLSEGQSTKPGNGRTVRYHSLQAQEQRSYLHSSRVPAAILSLQSNAKQALSGAETSKSNQHTSIHQQGAAGVGDGDQTQLVYPPGSLSGYAIPQQFLQQGVSGGASADYLQAGAVYAPASDTAQYSNALQNYAQQLSYPANYAQNQGYPSGSSVGEPTQYVQQPYYVPYYPGSSYSGAGAPTHGVSDQTGGAVHVPSAVPQGVDYAAGGAGPPTGQSGLVYPPRYSSDSSKPTTPGYVRADTGTSPKPTYRTGTLCNQPLQFPLLTTRRNPAQPPYSAPAPSYATYPQQHVPSGPIQPYYTPQEAYPNQAPAQPSQEQFPFGGPPRTIYSLPGPINSRRASPAALHHAAAAKQHNLPAASRNAPPTYGRSFVDIGYTAASIYGTPMYSKASPNPFLSKYVNGPGHYYPAGVVSDAAGNIYIQGPQRLPALHPSHVPASGQGHYAAEGVQYVPAVILLLAAMSAAQAYIIPHVDTYSHVVHGKVFVPYPAYFGHIPLGHHPHVVHTPVFVISHGPHPAGKPSVPGSIPGHHPGNVPVYPPHFPGVHGVLPDSGPGISIPPLGPRPDGGPHLGGGSPIPSGPECTLCSVGGGRGGGGGNGNGVPVPTPDEGGRGEEGPEPGETPRAGVPPAEDGAPKPEEPAPETPKPEEPAPETPKPEEPAPETPKPEEPVPETTPMPEEPAPETPKPEEPSTEAPKPEEPAPEEPAAEEPKPEEPTPETPAPEEPKPEEEQKPEREEPKPDEEKSSEEDGAQATEAAPSVDEPPPARLQLPKKGGTLVR</sequence>
<dbReference type="Proteomes" id="UP000821845">
    <property type="component" value="Chromosome 6"/>
</dbReference>
<dbReference type="EMBL" id="CM023486">
    <property type="protein sequence ID" value="KAH6929057.1"/>
    <property type="molecule type" value="Genomic_DNA"/>
</dbReference>
<reference evidence="1" key="1">
    <citation type="submission" date="2020-05" db="EMBL/GenBank/DDBJ databases">
        <title>Large-scale comparative analyses of tick genomes elucidate their genetic diversity and vector capacities.</title>
        <authorList>
            <person name="Jia N."/>
            <person name="Wang J."/>
            <person name="Shi W."/>
            <person name="Du L."/>
            <person name="Sun Y."/>
            <person name="Zhan W."/>
            <person name="Jiang J."/>
            <person name="Wang Q."/>
            <person name="Zhang B."/>
            <person name="Ji P."/>
            <person name="Sakyi L.B."/>
            <person name="Cui X."/>
            <person name="Yuan T."/>
            <person name="Jiang B."/>
            <person name="Yang W."/>
            <person name="Lam T.T.-Y."/>
            <person name="Chang Q."/>
            <person name="Ding S."/>
            <person name="Wang X."/>
            <person name="Zhu J."/>
            <person name="Ruan X."/>
            <person name="Zhao L."/>
            <person name="Wei J."/>
            <person name="Que T."/>
            <person name="Du C."/>
            <person name="Cheng J."/>
            <person name="Dai P."/>
            <person name="Han X."/>
            <person name="Huang E."/>
            <person name="Gao Y."/>
            <person name="Liu J."/>
            <person name="Shao H."/>
            <person name="Ye R."/>
            <person name="Li L."/>
            <person name="Wei W."/>
            <person name="Wang X."/>
            <person name="Wang C."/>
            <person name="Yang T."/>
            <person name="Huo Q."/>
            <person name="Li W."/>
            <person name="Guo W."/>
            <person name="Chen H."/>
            <person name="Zhou L."/>
            <person name="Ni X."/>
            <person name="Tian J."/>
            <person name="Zhou Y."/>
            <person name="Sheng Y."/>
            <person name="Liu T."/>
            <person name="Pan Y."/>
            <person name="Xia L."/>
            <person name="Li J."/>
            <person name="Zhao F."/>
            <person name="Cao W."/>
        </authorList>
    </citation>
    <scope>NUCLEOTIDE SEQUENCE</scope>
    <source>
        <strain evidence="1">Hyas-2018</strain>
    </source>
</reference>
<keyword evidence="2" id="KW-1185">Reference proteome</keyword>
<gene>
    <name evidence="1" type="ORF">HPB50_022532</name>
</gene>
<evidence type="ECO:0000313" key="2">
    <source>
        <dbReference type="Proteomes" id="UP000821845"/>
    </source>
</evidence>
<organism evidence="1 2">
    <name type="scientific">Hyalomma asiaticum</name>
    <name type="common">Tick</name>
    <dbReference type="NCBI Taxonomy" id="266040"/>
    <lineage>
        <taxon>Eukaryota</taxon>
        <taxon>Metazoa</taxon>
        <taxon>Ecdysozoa</taxon>
        <taxon>Arthropoda</taxon>
        <taxon>Chelicerata</taxon>
        <taxon>Arachnida</taxon>
        <taxon>Acari</taxon>
        <taxon>Parasitiformes</taxon>
        <taxon>Ixodida</taxon>
        <taxon>Ixodoidea</taxon>
        <taxon>Ixodidae</taxon>
        <taxon>Hyalomminae</taxon>
        <taxon>Hyalomma</taxon>
    </lineage>
</organism>
<comment type="caution">
    <text evidence="1">The sequence shown here is derived from an EMBL/GenBank/DDBJ whole genome shotgun (WGS) entry which is preliminary data.</text>
</comment>
<evidence type="ECO:0000313" key="1">
    <source>
        <dbReference type="EMBL" id="KAH6929057.1"/>
    </source>
</evidence>